<feature type="compositionally biased region" description="Basic and acidic residues" evidence="1">
    <location>
        <begin position="389"/>
        <end position="404"/>
    </location>
</feature>
<evidence type="ECO:0000313" key="2">
    <source>
        <dbReference type="EMBL" id="BFO16312.1"/>
    </source>
</evidence>
<dbReference type="EMBL" id="AP035768">
    <property type="protein sequence ID" value="BFO16312.1"/>
    <property type="molecule type" value="Genomic_DNA"/>
</dbReference>
<proteinExistence type="predicted"/>
<evidence type="ECO:0000256" key="1">
    <source>
        <dbReference type="SAM" id="MobiDB-lite"/>
    </source>
</evidence>
<evidence type="ECO:0008006" key="3">
    <source>
        <dbReference type="Google" id="ProtNLM"/>
    </source>
</evidence>
<accession>A0AAT9HFY0</accession>
<organism evidence="2">
    <name type="scientific">Streptomyces haneummycinicus</name>
    <dbReference type="NCBI Taxonomy" id="3074435"/>
    <lineage>
        <taxon>Bacteria</taxon>
        <taxon>Bacillati</taxon>
        <taxon>Actinomycetota</taxon>
        <taxon>Actinomycetes</taxon>
        <taxon>Kitasatosporales</taxon>
        <taxon>Streptomycetaceae</taxon>
        <taxon>Streptomyces</taxon>
    </lineage>
</organism>
<dbReference type="AlphaFoldDB" id="A0AAT9HFY0"/>
<reference evidence="2" key="1">
    <citation type="submission" date="2024-06" db="EMBL/GenBank/DDBJ databases">
        <authorList>
            <consortium name="consrtm"/>
            <person name="Uemura M."/>
            <person name="Terahara T."/>
        </authorList>
    </citation>
    <scope>NUCLEOTIDE SEQUENCE</scope>
    <source>
        <strain evidence="2">KM77-8</strain>
    </source>
</reference>
<sequence>MLAQLEALESRFAEFDDVLGELADRRTEIYEAFSARKQSLTDARARRAEQLASAAVRVLETITRRSAGLADTDAVSTYFASDPLVTKVRRTAGELRELGDRVRAEELDGRLRSARQEAARALRDRTDLYADGGRAIRLGGHRFAVSTQPLDLTVVPHGDGLALALTGTDYRAPVTDPALLADRPLWNRHLPSESPGVYRAEHLAARLLHEPGPDALAAAGDLAALVRRTAEETYDEGYERGVHDHDATAILTAVLPLYDGAGLLRHEPAARAHALLYWAHGTTAEERADLTRRARSLARVRDAFGPPPALDALRAELAQALGSGTPAPARKLPPRTSSTNSPPAPRASSSAPAPARSSTPSAARPPPTPSTTTSPSRRPHRPPPAGRGLADRVRHGDRGQADRR</sequence>
<reference evidence="2" key="2">
    <citation type="submission" date="2024-07" db="EMBL/GenBank/DDBJ databases">
        <title>Streptomyces haneummycinica sp. nov., a new antibiotic-producing actinobacterium isolated from marine sediment.</title>
        <authorList>
            <person name="Uemura M."/>
            <person name="Hamada M."/>
            <person name="Hirano S."/>
            <person name="Kobayashi K."/>
            <person name="Ohshiro T."/>
            <person name="Kobayashi T."/>
            <person name="Terahara T."/>
        </authorList>
    </citation>
    <scope>NUCLEOTIDE SEQUENCE</scope>
    <source>
        <strain evidence="2">KM77-8</strain>
    </source>
</reference>
<protein>
    <recommendedName>
        <fullName evidence="3">DNA repair ATPase</fullName>
    </recommendedName>
</protein>
<gene>
    <name evidence="2" type="ORF">SHKM778_27000</name>
</gene>
<feature type="compositionally biased region" description="Low complexity" evidence="1">
    <location>
        <begin position="334"/>
        <end position="362"/>
    </location>
</feature>
<feature type="region of interest" description="Disordered" evidence="1">
    <location>
        <begin position="323"/>
        <end position="404"/>
    </location>
</feature>
<name>A0AAT9HFY0_9ACTN</name>